<proteinExistence type="predicted"/>
<dbReference type="EMBL" id="LS483460">
    <property type="protein sequence ID" value="SQI00978.1"/>
    <property type="molecule type" value="Genomic_DNA"/>
</dbReference>
<accession>A0A2X4RPU8</accession>
<evidence type="ECO:0000313" key="2">
    <source>
        <dbReference type="Proteomes" id="UP000249264"/>
    </source>
</evidence>
<evidence type="ECO:0000313" key="1">
    <source>
        <dbReference type="EMBL" id="SQI00978.1"/>
    </source>
</evidence>
<sequence>MNVIDLLDMADAVLVADAEDLLQHLDLPNTLAA</sequence>
<dbReference type="Proteomes" id="UP000249264">
    <property type="component" value="Chromosome 1"/>
</dbReference>
<organism evidence="1 2">
    <name type="scientific">Corynebacterium minutissimum</name>
    <dbReference type="NCBI Taxonomy" id="38301"/>
    <lineage>
        <taxon>Bacteria</taxon>
        <taxon>Bacillati</taxon>
        <taxon>Actinomycetota</taxon>
        <taxon>Actinomycetes</taxon>
        <taxon>Mycobacteriales</taxon>
        <taxon>Corynebacteriaceae</taxon>
        <taxon>Corynebacterium</taxon>
    </lineage>
</organism>
<protein>
    <submittedName>
        <fullName evidence="1">Uncharacterized protein</fullName>
    </submittedName>
</protein>
<gene>
    <name evidence="1" type="ORF">NCTC10288_02301</name>
</gene>
<name>A0A2X4RPU8_9CORY</name>
<dbReference type="KEGG" id="cmin:NCTC10288_02301"/>
<reference evidence="1 2" key="1">
    <citation type="submission" date="2018-06" db="EMBL/GenBank/DDBJ databases">
        <authorList>
            <consortium name="Pathogen Informatics"/>
            <person name="Doyle S."/>
        </authorList>
    </citation>
    <scope>NUCLEOTIDE SEQUENCE [LARGE SCALE GENOMIC DNA]</scope>
    <source>
        <strain evidence="1 2">NCTC10288</strain>
    </source>
</reference>
<dbReference type="AlphaFoldDB" id="A0A2X4RPU8"/>